<reference evidence="2 3" key="1">
    <citation type="submission" date="2020-06" db="EMBL/GenBank/DDBJ databases">
        <title>Draft genome of Uliginosibacterium sp. IMCC34675.</title>
        <authorList>
            <person name="Song J."/>
        </authorList>
    </citation>
    <scope>NUCLEOTIDE SEQUENCE [LARGE SCALE GENOMIC DNA]</scope>
    <source>
        <strain evidence="2 3">IMCC34675</strain>
    </source>
</reference>
<evidence type="ECO:0000313" key="3">
    <source>
        <dbReference type="Proteomes" id="UP000778523"/>
    </source>
</evidence>
<name>A0ABX2IHN0_9RHOO</name>
<keyword evidence="3" id="KW-1185">Reference proteome</keyword>
<dbReference type="Proteomes" id="UP000778523">
    <property type="component" value="Unassembled WGS sequence"/>
</dbReference>
<dbReference type="EMBL" id="JABCSC020000003">
    <property type="protein sequence ID" value="NSL56255.1"/>
    <property type="molecule type" value="Genomic_DNA"/>
</dbReference>
<feature type="chain" id="PRO_5047308566" description="DUF5666 domain-containing protein" evidence="1">
    <location>
        <begin position="22"/>
        <end position="195"/>
    </location>
</feature>
<proteinExistence type="predicted"/>
<evidence type="ECO:0008006" key="4">
    <source>
        <dbReference type="Google" id="ProtNLM"/>
    </source>
</evidence>
<dbReference type="RefSeq" id="WP_170022565.1">
    <property type="nucleotide sequence ID" value="NZ_JABCSC020000003.1"/>
</dbReference>
<evidence type="ECO:0000256" key="1">
    <source>
        <dbReference type="SAM" id="SignalP"/>
    </source>
</evidence>
<evidence type="ECO:0000313" key="2">
    <source>
        <dbReference type="EMBL" id="NSL56255.1"/>
    </source>
</evidence>
<accession>A0ABX2IHN0</accession>
<protein>
    <recommendedName>
        <fullName evidence="4">DUF5666 domain-containing protein</fullName>
    </recommendedName>
</protein>
<comment type="caution">
    <text evidence="2">The sequence shown here is derived from an EMBL/GenBank/DDBJ whole genome shotgun (WGS) entry which is preliminary data.</text>
</comment>
<feature type="signal peptide" evidence="1">
    <location>
        <begin position="1"/>
        <end position="21"/>
    </location>
</feature>
<sequence length="195" mass="20383">MRALCTLSLLTVSLFATPIFAAEPAAASVPGGGMAVSAKFEATVVTVNLKSRKVTLRSKDGETFDLVAGAEARNLDNLRAGDQVSAEYFEAIAMQLKKVKGEAHTTAGAMVGRTPKGKKPGALFEREVQFVADVIAVDSVKKLVTVKGAAGRIVELKVEDPAKLAEVKVGDQVEGVFSQALAITVTAQAAPKTKK</sequence>
<keyword evidence="1" id="KW-0732">Signal</keyword>
<gene>
    <name evidence="2" type="ORF">HJ583_014540</name>
</gene>
<organism evidence="2 3">
    <name type="scientific">Uliginosibacterium aquaticum</name>
    <dbReference type="NCBI Taxonomy" id="2731212"/>
    <lineage>
        <taxon>Bacteria</taxon>
        <taxon>Pseudomonadati</taxon>
        <taxon>Pseudomonadota</taxon>
        <taxon>Betaproteobacteria</taxon>
        <taxon>Rhodocyclales</taxon>
        <taxon>Zoogloeaceae</taxon>
        <taxon>Uliginosibacterium</taxon>
    </lineage>
</organism>